<keyword evidence="6 7" id="KW-0472">Membrane</keyword>
<feature type="transmembrane region" description="Helical" evidence="7">
    <location>
        <begin position="12"/>
        <end position="28"/>
    </location>
</feature>
<dbReference type="InterPro" id="IPR027417">
    <property type="entry name" value="P-loop_NTPase"/>
</dbReference>
<dbReference type="Pfam" id="PF01031">
    <property type="entry name" value="Dynamin_M"/>
    <property type="match status" value="1"/>
</dbReference>
<evidence type="ECO:0000313" key="10">
    <source>
        <dbReference type="EMBL" id="CAH1443022.1"/>
    </source>
</evidence>
<evidence type="ECO:0000259" key="8">
    <source>
        <dbReference type="Pfam" id="PF01031"/>
    </source>
</evidence>
<dbReference type="Gene3D" id="3.40.50.300">
    <property type="entry name" value="P-loop containing nucleotide triphosphate hydrolases"/>
    <property type="match status" value="1"/>
</dbReference>
<evidence type="ECO:0000256" key="3">
    <source>
        <dbReference type="ARBA" id="ARBA00022554"/>
    </source>
</evidence>
<feature type="domain" description="Dynamin stalk" evidence="8">
    <location>
        <begin position="101"/>
        <end position="176"/>
    </location>
</feature>
<organism evidence="10 11">
    <name type="scientific">Lactuca virosa</name>
    <dbReference type="NCBI Taxonomy" id="75947"/>
    <lineage>
        <taxon>Eukaryota</taxon>
        <taxon>Viridiplantae</taxon>
        <taxon>Streptophyta</taxon>
        <taxon>Embryophyta</taxon>
        <taxon>Tracheophyta</taxon>
        <taxon>Spermatophyta</taxon>
        <taxon>Magnoliopsida</taxon>
        <taxon>eudicotyledons</taxon>
        <taxon>Gunneridae</taxon>
        <taxon>Pentapetalae</taxon>
        <taxon>asterids</taxon>
        <taxon>campanulids</taxon>
        <taxon>Asterales</taxon>
        <taxon>Asteraceae</taxon>
        <taxon>Cichorioideae</taxon>
        <taxon>Cichorieae</taxon>
        <taxon>Lactucinae</taxon>
        <taxon>Lactuca</taxon>
    </lineage>
</organism>
<evidence type="ECO:0000256" key="2">
    <source>
        <dbReference type="ARBA" id="ARBA00006779"/>
    </source>
</evidence>
<comment type="caution">
    <text evidence="10">The sequence shown here is derived from an EMBL/GenBank/DDBJ whole genome shotgun (WGS) entry which is preliminary data.</text>
</comment>
<keyword evidence="11" id="KW-1185">Reference proteome</keyword>
<dbReference type="GO" id="GO:0005774">
    <property type="term" value="C:vacuolar membrane"/>
    <property type="evidence" value="ECO:0007669"/>
    <property type="project" value="UniProtKB-SubCell"/>
</dbReference>
<dbReference type="EMBL" id="CAKMRJ010005412">
    <property type="protein sequence ID" value="CAH1443022.1"/>
    <property type="molecule type" value="Genomic_DNA"/>
</dbReference>
<comment type="similarity">
    <text evidence="2">Belongs to the plant tobamovirus multiplication TOM1 protein family.</text>
</comment>
<accession>A0AAU9NYR9</accession>
<name>A0AAU9NYR9_9ASTR</name>
<dbReference type="PANTHER" id="PTHR31142">
    <property type="entry name" value="TOBAMOVIRUS MULTIPLICATION PROTEIN 1-LIKE ISOFORM X1"/>
    <property type="match status" value="1"/>
</dbReference>
<keyword evidence="4 7" id="KW-0812">Transmembrane</keyword>
<dbReference type="PANTHER" id="PTHR31142:SF22">
    <property type="entry name" value="TOBAMOVIRUS MULTIPLICATION PROTEIN 1-LIKE"/>
    <property type="match status" value="1"/>
</dbReference>
<evidence type="ECO:0000256" key="5">
    <source>
        <dbReference type="ARBA" id="ARBA00022989"/>
    </source>
</evidence>
<gene>
    <name evidence="10" type="ORF">LVIROSA_LOCUS28970</name>
</gene>
<keyword evidence="5 7" id="KW-1133">Transmembrane helix</keyword>
<dbReference type="AlphaFoldDB" id="A0AAU9NYR9"/>
<dbReference type="Pfam" id="PF06454">
    <property type="entry name" value="THH1_TOM1-3_dom"/>
    <property type="match status" value="1"/>
</dbReference>
<dbReference type="InterPro" id="IPR040226">
    <property type="entry name" value="THH1/TOM1/TOM3"/>
</dbReference>
<keyword evidence="3" id="KW-0926">Vacuole</keyword>
<dbReference type="InterPro" id="IPR000375">
    <property type="entry name" value="Dynamin_stalk"/>
</dbReference>
<feature type="transmembrane region" description="Helical" evidence="7">
    <location>
        <begin position="40"/>
        <end position="60"/>
    </location>
</feature>
<evidence type="ECO:0000256" key="7">
    <source>
        <dbReference type="SAM" id="Phobius"/>
    </source>
</evidence>
<evidence type="ECO:0000259" key="9">
    <source>
        <dbReference type="Pfam" id="PF06454"/>
    </source>
</evidence>
<sequence length="228" mass="26242">MNFVVNGCKFSIFSTYMSLVLFWAEIYHQARSLPADKLRPAYFIVNGAIYFLQISIWIYMRFSLVGVEIAELLLSEATKEADHVDLRSKMLTIFIPLLVDEVYNELADRCGVPRLAKKLNQILVKHIKTVLPGLKARISAALVSVAKEHASYGEITESKVGMGALLLNILSKYSEDDLHDFFKQPFLQRLRVKTKRCQHLSCQEEQEYTIFSSQYLSKVWRKLTLVRT</sequence>
<evidence type="ECO:0000313" key="11">
    <source>
        <dbReference type="Proteomes" id="UP001157418"/>
    </source>
</evidence>
<reference evidence="10 11" key="1">
    <citation type="submission" date="2022-01" db="EMBL/GenBank/DDBJ databases">
        <authorList>
            <person name="Xiong W."/>
            <person name="Schranz E."/>
        </authorList>
    </citation>
    <scope>NUCLEOTIDE SEQUENCE [LARGE SCALE GENOMIC DNA]</scope>
</reference>
<evidence type="ECO:0000256" key="6">
    <source>
        <dbReference type="ARBA" id="ARBA00023136"/>
    </source>
</evidence>
<evidence type="ECO:0000256" key="1">
    <source>
        <dbReference type="ARBA" id="ARBA00004128"/>
    </source>
</evidence>
<feature type="domain" description="THH1/TOM1/TOM3" evidence="9">
    <location>
        <begin position="10"/>
        <end position="63"/>
    </location>
</feature>
<evidence type="ECO:0000256" key="4">
    <source>
        <dbReference type="ARBA" id="ARBA00022692"/>
    </source>
</evidence>
<dbReference type="InterPro" id="IPR009457">
    <property type="entry name" value="THH1/TOM1/TOM3_dom"/>
</dbReference>
<proteinExistence type="inferred from homology"/>
<dbReference type="Proteomes" id="UP001157418">
    <property type="component" value="Unassembled WGS sequence"/>
</dbReference>
<protein>
    <submittedName>
        <fullName evidence="10">Uncharacterized protein</fullName>
    </submittedName>
</protein>
<comment type="subcellular location">
    <subcellularLocation>
        <location evidence="1">Vacuole membrane</location>
        <topology evidence="1">Multi-pass membrane protein</topology>
    </subcellularLocation>
</comment>